<gene>
    <name evidence="2" type="ORF">B0I36DRAFT_316802</name>
</gene>
<protein>
    <submittedName>
        <fullName evidence="2">Uncharacterized protein</fullName>
    </submittedName>
</protein>
<keyword evidence="3" id="KW-1185">Reference proteome</keyword>
<dbReference type="GeneID" id="70182631"/>
<organism evidence="2 3">
    <name type="scientific">Microdochium trichocladiopsis</name>
    <dbReference type="NCBI Taxonomy" id="1682393"/>
    <lineage>
        <taxon>Eukaryota</taxon>
        <taxon>Fungi</taxon>
        <taxon>Dikarya</taxon>
        <taxon>Ascomycota</taxon>
        <taxon>Pezizomycotina</taxon>
        <taxon>Sordariomycetes</taxon>
        <taxon>Xylariomycetidae</taxon>
        <taxon>Xylariales</taxon>
        <taxon>Microdochiaceae</taxon>
        <taxon>Microdochium</taxon>
    </lineage>
</organism>
<evidence type="ECO:0000313" key="3">
    <source>
        <dbReference type="Proteomes" id="UP000756346"/>
    </source>
</evidence>
<reference evidence="2" key="1">
    <citation type="journal article" date="2021" name="Nat. Commun.">
        <title>Genetic determinants of endophytism in the Arabidopsis root mycobiome.</title>
        <authorList>
            <person name="Mesny F."/>
            <person name="Miyauchi S."/>
            <person name="Thiergart T."/>
            <person name="Pickel B."/>
            <person name="Atanasova L."/>
            <person name="Karlsson M."/>
            <person name="Huettel B."/>
            <person name="Barry K.W."/>
            <person name="Haridas S."/>
            <person name="Chen C."/>
            <person name="Bauer D."/>
            <person name="Andreopoulos W."/>
            <person name="Pangilinan J."/>
            <person name="LaButti K."/>
            <person name="Riley R."/>
            <person name="Lipzen A."/>
            <person name="Clum A."/>
            <person name="Drula E."/>
            <person name="Henrissat B."/>
            <person name="Kohler A."/>
            <person name="Grigoriev I.V."/>
            <person name="Martin F.M."/>
            <person name="Hacquard S."/>
        </authorList>
    </citation>
    <scope>NUCLEOTIDE SEQUENCE</scope>
    <source>
        <strain evidence="2">MPI-CAGE-CH-0230</strain>
    </source>
</reference>
<dbReference type="RefSeq" id="XP_046014811.1">
    <property type="nucleotide sequence ID" value="XM_046153085.1"/>
</dbReference>
<evidence type="ECO:0000313" key="2">
    <source>
        <dbReference type="EMBL" id="KAH7034718.1"/>
    </source>
</evidence>
<feature type="compositionally biased region" description="Basic and acidic residues" evidence="1">
    <location>
        <begin position="13"/>
        <end position="22"/>
    </location>
</feature>
<proteinExistence type="predicted"/>
<feature type="region of interest" description="Disordered" evidence="1">
    <location>
        <begin position="1"/>
        <end position="33"/>
    </location>
</feature>
<dbReference type="Proteomes" id="UP000756346">
    <property type="component" value="Unassembled WGS sequence"/>
</dbReference>
<comment type="caution">
    <text evidence="2">The sequence shown here is derived from an EMBL/GenBank/DDBJ whole genome shotgun (WGS) entry which is preliminary data.</text>
</comment>
<accession>A0A9P8YA39</accession>
<dbReference type="AlphaFoldDB" id="A0A9P8YA39"/>
<evidence type="ECO:0000256" key="1">
    <source>
        <dbReference type="SAM" id="MobiDB-lite"/>
    </source>
</evidence>
<dbReference type="EMBL" id="JAGTJQ010000003">
    <property type="protein sequence ID" value="KAH7034718.1"/>
    <property type="molecule type" value="Genomic_DNA"/>
</dbReference>
<name>A0A9P8YA39_9PEZI</name>
<sequence length="62" mass="6798">MMMPHACFSHPTPDPERSEAVSKARAGLSETRMAKTRTLSLTREAHHGGVSFADAAHFLHKP</sequence>